<gene>
    <name evidence="1" type="ORF">LPLAT_LOCUS938</name>
</gene>
<dbReference type="AlphaFoldDB" id="A0AAV2N2P7"/>
<sequence>MKEFVPKILETSTEIVKSSANMVKESTFGLIKNISDTSFWKSRLNFNFTNNLENNMQYETEEEQNMENANLQTFPCFYESLHEMCKTSTTETKYNKYSMVDIQNTKLKCCRALLRISLLSESSCYGLEVSDINHLLLECAKHTIEDDWLLGMTYLLSLNKDHILDAQEVFVNLPQTELYIQTALYYYSLELYKKLYTNCEKLYLYKPLDLIRNMIVVAQNYEECDIVKALRHWESLINGAHNTNTEPTKVKDITTLELKQDSTYIYSEETVKETAKLKNEGQEFAERMDVNNPNSNENENLTRATISDKIDIEEWTDDWGDFSDDSTEATIDEQNKIKSEIISQEETATPFDHTIAKYETEEDRFRLFQKLFNQINDLKQYQEVKKIVLQWPRFNVPEHITLDNHPVLKMMKVIIALITKIDTINFEKRILQEYEELIGLLGSKEILKQFLEIERDHISFVQSLYIRLCSENTSMHKEAVDLIKQQQAVVLPPLILEKLFLNDLTVLFSPDHVVYNQIIEHVFINESLTGIEKNAKILIHELKERKCILEALNIIRLMEKIPPALCTFDSCFQLLMEK</sequence>
<name>A0AAV2N2P7_9HYME</name>
<dbReference type="EMBL" id="OZ034824">
    <property type="protein sequence ID" value="CAL1674199.1"/>
    <property type="molecule type" value="Genomic_DNA"/>
</dbReference>
<keyword evidence="2" id="KW-1185">Reference proteome</keyword>
<protein>
    <submittedName>
        <fullName evidence="1">Uncharacterized protein</fullName>
    </submittedName>
</protein>
<organism evidence="1 2">
    <name type="scientific">Lasius platythorax</name>
    <dbReference type="NCBI Taxonomy" id="488582"/>
    <lineage>
        <taxon>Eukaryota</taxon>
        <taxon>Metazoa</taxon>
        <taxon>Ecdysozoa</taxon>
        <taxon>Arthropoda</taxon>
        <taxon>Hexapoda</taxon>
        <taxon>Insecta</taxon>
        <taxon>Pterygota</taxon>
        <taxon>Neoptera</taxon>
        <taxon>Endopterygota</taxon>
        <taxon>Hymenoptera</taxon>
        <taxon>Apocrita</taxon>
        <taxon>Aculeata</taxon>
        <taxon>Formicoidea</taxon>
        <taxon>Formicidae</taxon>
        <taxon>Formicinae</taxon>
        <taxon>Lasius</taxon>
        <taxon>Lasius</taxon>
    </lineage>
</organism>
<dbReference type="Proteomes" id="UP001497644">
    <property type="component" value="Chromosome 1"/>
</dbReference>
<proteinExistence type="predicted"/>
<evidence type="ECO:0000313" key="2">
    <source>
        <dbReference type="Proteomes" id="UP001497644"/>
    </source>
</evidence>
<reference evidence="1 2" key="1">
    <citation type="submission" date="2024-04" db="EMBL/GenBank/DDBJ databases">
        <authorList>
            <consortium name="Molecular Ecology Group"/>
        </authorList>
    </citation>
    <scope>NUCLEOTIDE SEQUENCE [LARGE SCALE GENOMIC DNA]</scope>
</reference>
<accession>A0AAV2N2P7</accession>
<evidence type="ECO:0000313" key="1">
    <source>
        <dbReference type="EMBL" id="CAL1674199.1"/>
    </source>
</evidence>